<evidence type="ECO:0000313" key="3">
    <source>
        <dbReference type="Proteomes" id="UP001432180"/>
    </source>
</evidence>
<dbReference type="Proteomes" id="UP001432180">
    <property type="component" value="Chromosome"/>
</dbReference>
<evidence type="ECO:0000256" key="1">
    <source>
        <dbReference type="ARBA" id="ARBA00009964"/>
    </source>
</evidence>
<dbReference type="InterPro" id="IPR009057">
    <property type="entry name" value="Homeodomain-like_sf"/>
</dbReference>
<protein>
    <submittedName>
        <fullName evidence="2">Transposase</fullName>
    </submittedName>
</protein>
<dbReference type="Pfam" id="PF01527">
    <property type="entry name" value="HTH_Tnp_1"/>
    <property type="match status" value="1"/>
</dbReference>
<name>A0ABZ0SB82_9GAMM</name>
<reference evidence="2 3" key="1">
    <citation type="journal article" date="2023" name="Microorganisms">
        <title>Thiorhodovibrio frisius and Trv. litoralis spp. nov., Two Novel Members from a Clade of Fastidious Purple Sulfur Bacteria That Exhibit Unique Red-Shifted Light-Harvesting Capabilities.</title>
        <authorList>
            <person name="Methner A."/>
            <person name="Kuzyk S.B."/>
            <person name="Petersen J."/>
            <person name="Bauer S."/>
            <person name="Brinkmann H."/>
            <person name="Sichau K."/>
            <person name="Wanner G."/>
            <person name="Wolf J."/>
            <person name="Neumann-Schaal M."/>
            <person name="Henke P."/>
            <person name="Tank M."/>
            <person name="Sproer C."/>
            <person name="Bunk B."/>
            <person name="Overmann J."/>
        </authorList>
    </citation>
    <scope>NUCLEOTIDE SEQUENCE [LARGE SCALE GENOMIC DNA]</scope>
    <source>
        <strain evidence="2 3">DSM 6702</strain>
    </source>
</reference>
<evidence type="ECO:0000313" key="2">
    <source>
        <dbReference type="EMBL" id="WPL17306.1"/>
    </source>
</evidence>
<comment type="similarity">
    <text evidence="1">Belongs to the transposase 8 family.</text>
</comment>
<dbReference type="SUPFAM" id="SSF46689">
    <property type="entry name" value="Homeodomain-like"/>
    <property type="match status" value="1"/>
</dbReference>
<dbReference type="Gene3D" id="1.10.10.10">
    <property type="entry name" value="Winged helix-like DNA-binding domain superfamily/Winged helix DNA-binding domain"/>
    <property type="match status" value="1"/>
</dbReference>
<proteinExistence type="inferred from homology"/>
<sequence>MRIQDKKLQSYNSQSGTTGLDCIPFPRKRFKSNTSLDLVAREYQAINGILGCRARTTDSVCRLVSAASERIQGWGDDVSERQRKTFTAEFKAKVGLEAVRGAKSITEIAREYDIHPMQVGRWKNAILEQACRLFECKRGPKKAAERSDQEQLCNEIGRLQTELDWLKKKSGMSL</sequence>
<organism evidence="2 3">
    <name type="scientific">Thiorhodovibrio winogradskyi</name>
    <dbReference type="NCBI Taxonomy" id="77007"/>
    <lineage>
        <taxon>Bacteria</taxon>
        <taxon>Pseudomonadati</taxon>
        <taxon>Pseudomonadota</taxon>
        <taxon>Gammaproteobacteria</taxon>
        <taxon>Chromatiales</taxon>
        <taxon>Chromatiaceae</taxon>
        <taxon>Thiorhodovibrio</taxon>
    </lineage>
</organism>
<gene>
    <name evidence="2" type="ORF">Thiowin_02309</name>
</gene>
<dbReference type="InterPro" id="IPR002514">
    <property type="entry name" value="Transposase_8"/>
</dbReference>
<dbReference type="InterPro" id="IPR036388">
    <property type="entry name" value="WH-like_DNA-bd_sf"/>
</dbReference>
<accession>A0ABZ0SB82</accession>
<keyword evidence="3" id="KW-1185">Reference proteome</keyword>
<dbReference type="EMBL" id="CP121472">
    <property type="protein sequence ID" value="WPL17306.1"/>
    <property type="molecule type" value="Genomic_DNA"/>
</dbReference>